<protein>
    <submittedName>
        <fullName evidence="2">Uncharacterized protein</fullName>
    </submittedName>
</protein>
<dbReference type="Proteomes" id="UP000229115">
    <property type="component" value="Segment"/>
</dbReference>
<evidence type="ECO:0000256" key="1">
    <source>
        <dbReference type="SAM" id="MobiDB-lite"/>
    </source>
</evidence>
<organism evidence="2 3">
    <name type="scientific">Cellulophaga phage phi4:1_13</name>
    <dbReference type="NCBI Taxonomy" id="1747284"/>
    <lineage>
        <taxon>Viruses</taxon>
        <taxon>Duplodnaviria</taxon>
        <taxon>Heunggongvirae</taxon>
        <taxon>Uroviricota</taxon>
        <taxon>Caudoviricetes</taxon>
        <taxon>Lightbulbvirus</taxon>
        <taxon>Lightbulbvirus Cba41</taxon>
    </lineage>
</organism>
<dbReference type="EMBL" id="KT962245">
    <property type="protein sequence ID" value="ALO80101.1"/>
    <property type="molecule type" value="Genomic_RNA"/>
</dbReference>
<evidence type="ECO:0000313" key="3">
    <source>
        <dbReference type="Proteomes" id="UP000229115"/>
    </source>
</evidence>
<gene>
    <name evidence="2" type="ORF">Phi4113_092</name>
</gene>
<sequence length="256" mass="28495">MAANNGSTGPNQNFYNIAYGMFKSKFKNKPEDKEEISLTELKRKTLAVENVDLRKLYVKGEGDYPYAEFFSSISGKILSVEKDVYDQGISLKITILDLDNEQSVLTTSFYGKVASNLMNRLVALESTTDIVTFNPYAVPDNYEGRAFYQSGVVLYQNDKKVLTKFKQTDGLPSSERVQDAQGKEVTSRVKQNNFLWLHLEPMFAKEEAKFNAPPAQTNTAPAQTNTAPAQTNTAPAQTNTAPAQTNTAEEDDDLPF</sequence>
<reference evidence="2 3" key="1">
    <citation type="submission" date="2015-10" db="EMBL/GenBank/DDBJ databases">
        <title>Large-scale maps of variable infection efficiencies in aquatic Bacteriodetes phage-host model systems.</title>
        <authorList>
            <person name="Holmfeldt K."/>
            <person name="Solonenko N."/>
            <person name="Howard-Varona C."/>
            <person name="Moreno M."/>
            <person name="Malmstrom R.R."/>
            <person name="Blow M.J."/>
            <person name="Sullivan M.B."/>
        </authorList>
    </citation>
    <scope>NUCLEOTIDE SEQUENCE [LARGE SCALE GENOMIC DNA]</scope>
</reference>
<feature type="region of interest" description="Disordered" evidence="1">
    <location>
        <begin position="210"/>
        <end position="256"/>
    </location>
</feature>
<proteinExistence type="predicted"/>
<name>A0A0S2MW14_9CAUD</name>
<feature type="compositionally biased region" description="Low complexity" evidence="1">
    <location>
        <begin position="211"/>
        <end position="247"/>
    </location>
</feature>
<accession>A0A0S2MW14</accession>
<evidence type="ECO:0000313" key="2">
    <source>
        <dbReference type="EMBL" id="ALO80101.1"/>
    </source>
</evidence>